<name>A0A085WL98_9BACT</name>
<keyword evidence="2" id="KW-0131">Cell cycle</keyword>
<keyword evidence="1" id="KW-0472">Membrane</keyword>
<keyword evidence="1" id="KW-1133">Transmembrane helix</keyword>
<keyword evidence="3" id="KW-1185">Reference proteome</keyword>
<evidence type="ECO:0000313" key="2">
    <source>
        <dbReference type="EMBL" id="KFE68461.1"/>
    </source>
</evidence>
<dbReference type="Proteomes" id="UP000028725">
    <property type="component" value="Unassembled WGS sequence"/>
</dbReference>
<proteinExistence type="predicted"/>
<feature type="transmembrane region" description="Helical" evidence="1">
    <location>
        <begin position="107"/>
        <end position="128"/>
    </location>
</feature>
<gene>
    <name evidence="2" type="ORF">DB31_7698</name>
</gene>
<accession>A0A085WL98</accession>
<sequence>MSTALWLLAIQGALGAFDTLYYHEWRARLPGGVPGTRPELMLHAVRDFFYALLFGSLPWVAWRGAWAAVLAVIIVTEIGITLADFVVEDRVRKPLGGVFPGERCTHAVMGILYGAVLGHVAPVLLAAWQLPTELAVEPVPVPEALRLVLGLMAVGVFCSGLRDLYAALGLPGGGWPWRAADTEPRAAPAPTGGR</sequence>
<keyword evidence="1" id="KW-0812">Transmembrane</keyword>
<protein>
    <submittedName>
        <fullName evidence="2">Cell division inhibitor</fullName>
    </submittedName>
</protein>
<organism evidence="2 3">
    <name type="scientific">Hyalangium minutum</name>
    <dbReference type="NCBI Taxonomy" id="394096"/>
    <lineage>
        <taxon>Bacteria</taxon>
        <taxon>Pseudomonadati</taxon>
        <taxon>Myxococcota</taxon>
        <taxon>Myxococcia</taxon>
        <taxon>Myxococcales</taxon>
        <taxon>Cystobacterineae</taxon>
        <taxon>Archangiaceae</taxon>
        <taxon>Hyalangium</taxon>
    </lineage>
</organism>
<dbReference type="STRING" id="394096.DB31_7698"/>
<feature type="transmembrane region" description="Helical" evidence="1">
    <location>
        <begin position="65"/>
        <end position="87"/>
    </location>
</feature>
<keyword evidence="2" id="KW-0132">Cell division</keyword>
<dbReference type="OrthoDB" id="9801773at2"/>
<dbReference type="RefSeq" id="WP_044189248.1">
    <property type="nucleotide sequence ID" value="NZ_JMCB01000006.1"/>
</dbReference>
<dbReference type="PATRIC" id="fig|394096.3.peg.3739"/>
<comment type="caution">
    <text evidence="2">The sequence shown here is derived from an EMBL/GenBank/DDBJ whole genome shotgun (WGS) entry which is preliminary data.</text>
</comment>
<dbReference type="AlphaFoldDB" id="A0A085WL98"/>
<dbReference type="GO" id="GO:0051301">
    <property type="term" value="P:cell division"/>
    <property type="evidence" value="ECO:0007669"/>
    <property type="project" value="UniProtKB-KW"/>
</dbReference>
<evidence type="ECO:0000313" key="3">
    <source>
        <dbReference type="Proteomes" id="UP000028725"/>
    </source>
</evidence>
<reference evidence="2 3" key="1">
    <citation type="submission" date="2014-04" db="EMBL/GenBank/DDBJ databases">
        <title>Genome assembly of Hyalangium minutum DSM 14724.</title>
        <authorList>
            <person name="Sharma G."/>
            <person name="Subramanian S."/>
        </authorList>
    </citation>
    <scope>NUCLEOTIDE SEQUENCE [LARGE SCALE GENOMIC DNA]</scope>
    <source>
        <strain evidence="2 3">DSM 14724</strain>
    </source>
</reference>
<dbReference type="EMBL" id="JMCB01000006">
    <property type="protein sequence ID" value="KFE68461.1"/>
    <property type="molecule type" value="Genomic_DNA"/>
</dbReference>
<evidence type="ECO:0000256" key="1">
    <source>
        <dbReference type="SAM" id="Phobius"/>
    </source>
</evidence>
<feature type="transmembrane region" description="Helical" evidence="1">
    <location>
        <begin position="148"/>
        <end position="168"/>
    </location>
</feature>